<evidence type="ECO:0000256" key="1">
    <source>
        <dbReference type="SAM" id="MobiDB-lite"/>
    </source>
</evidence>
<keyword evidence="2" id="KW-0812">Transmembrane</keyword>
<dbReference type="EMBL" id="JADFFM010000002">
    <property type="protein sequence ID" value="MBE9668720.1"/>
    <property type="molecule type" value="Genomic_DNA"/>
</dbReference>
<dbReference type="Proteomes" id="UP000632774">
    <property type="component" value="Unassembled WGS sequence"/>
</dbReference>
<sequence length="296" mass="33601">MQNNLKQTFEYLFYGFIVLAMVVAFTPDLRDKAVSMFKSKPYLELKGYTPYQLNVTEFPWSYGMTGFNQFNGDFDKLDYKVYDLLKGKSGICEVYLQSNGTDKYGNADKTFLHIGDINIDELNKFQDWHYWQKESGIRTLLYKHIVQPTADSARVTPEPPTITPTVTSDTTRPISNVVPNVTSRPTYSFSFSDLYATPDNQRDIDVNRYIVNGTIGAVNYNNGVMQIITSDGEAVIVQFYPLEASSYTAERLMIALKEGNKIESVCARAGASTMDLVSAEITSRTRRQRDTTMRTE</sequence>
<keyword evidence="2" id="KW-1133">Transmembrane helix</keyword>
<comment type="caution">
    <text evidence="3">The sequence shown here is derived from an EMBL/GenBank/DDBJ whole genome shotgun (WGS) entry which is preliminary data.</text>
</comment>
<name>A0ABR9XN83_9SPHI</name>
<dbReference type="RefSeq" id="WP_194108107.1">
    <property type="nucleotide sequence ID" value="NZ_JADFFM010000002.1"/>
</dbReference>
<accession>A0ABR9XN83</accession>
<reference evidence="3 4" key="1">
    <citation type="submission" date="2020-10" db="EMBL/GenBank/DDBJ databases">
        <title>Mucilaginibacter mali sp. nov., isolated from rhizosphere soil of apple orchard.</title>
        <authorList>
            <person name="Lee J.-S."/>
            <person name="Kim H.S."/>
            <person name="Kim J.-S."/>
        </authorList>
    </citation>
    <scope>NUCLEOTIDE SEQUENCE [LARGE SCALE GENOMIC DNA]</scope>
    <source>
        <strain evidence="3 4">KCTC 23157</strain>
    </source>
</reference>
<evidence type="ECO:0000256" key="2">
    <source>
        <dbReference type="SAM" id="Phobius"/>
    </source>
</evidence>
<protein>
    <submittedName>
        <fullName evidence="3">Uncharacterized protein</fullName>
    </submittedName>
</protein>
<evidence type="ECO:0000313" key="4">
    <source>
        <dbReference type="Proteomes" id="UP000632774"/>
    </source>
</evidence>
<keyword evidence="2" id="KW-0472">Membrane</keyword>
<keyword evidence="4" id="KW-1185">Reference proteome</keyword>
<feature type="transmembrane region" description="Helical" evidence="2">
    <location>
        <begin position="12"/>
        <end position="29"/>
    </location>
</feature>
<feature type="region of interest" description="Disordered" evidence="1">
    <location>
        <begin position="152"/>
        <end position="171"/>
    </location>
</feature>
<organism evidence="3 4">
    <name type="scientific">Mucilaginibacter boryungensis</name>
    <dbReference type="NCBI Taxonomy" id="768480"/>
    <lineage>
        <taxon>Bacteria</taxon>
        <taxon>Pseudomonadati</taxon>
        <taxon>Bacteroidota</taxon>
        <taxon>Sphingobacteriia</taxon>
        <taxon>Sphingobacteriales</taxon>
        <taxon>Sphingobacteriaceae</taxon>
        <taxon>Mucilaginibacter</taxon>
    </lineage>
</organism>
<proteinExistence type="predicted"/>
<evidence type="ECO:0000313" key="3">
    <source>
        <dbReference type="EMBL" id="MBE9668720.1"/>
    </source>
</evidence>
<gene>
    <name evidence="3" type="ORF">IRJ18_20295</name>
</gene>